<dbReference type="Pfam" id="PF02518">
    <property type="entry name" value="HATPase_c"/>
    <property type="match status" value="1"/>
</dbReference>
<dbReference type="InterPro" id="IPR013759">
    <property type="entry name" value="Topo_IIA_B_C"/>
</dbReference>
<dbReference type="SUPFAM" id="SSF55874">
    <property type="entry name" value="ATPase domain of HSP90 chaperone/DNA topoisomerase II/histidine kinase"/>
    <property type="match status" value="1"/>
</dbReference>
<reference evidence="13" key="1">
    <citation type="submission" date="2018-05" db="EMBL/GenBank/DDBJ databases">
        <authorList>
            <person name="Lanie J.A."/>
            <person name="Ng W.-L."/>
            <person name="Kazmierczak K.M."/>
            <person name="Andrzejewski T.M."/>
            <person name="Davidsen T.M."/>
            <person name="Wayne K.J."/>
            <person name="Tettelin H."/>
            <person name="Glass J.I."/>
            <person name="Rusch D."/>
            <person name="Podicherti R."/>
            <person name="Tsui H.-C.T."/>
            <person name="Winkler M.E."/>
        </authorList>
    </citation>
    <scope>NUCLEOTIDE SEQUENCE</scope>
</reference>
<keyword evidence="4" id="KW-0479">Metal-binding</keyword>
<dbReference type="AlphaFoldDB" id="A0A381NND9"/>
<dbReference type="InterPro" id="IPR003594">
    <property type="entry name" value="HATPase_dom"/>
</dbReference>
<dbReference type="PANTHER" id="PTHR45866">
    <property type="entry name" value="DNA GYRASE/TOPOISOMERASE SUBUNIT B"/>
    <property type="match status" value="1"/>
</dbReference>
<dbReference type="InterPro" id="IPR013506">
    <property type="entry name" value="Topo_IIA_bsu_dom2"/>
</dbReference>
<evidence type="ECO:0000256" key="9">
    <source>
        <dbReference type="ARBA" id="ARBA00023125"/>
    </source>
</evidence>
<dbReference type="SUPFAM" id="SSF56719">
    <property type="entry name" value="Type II DNA topoisomerase"/>
    <property type="match status" value="1"/>
</dbReference>
<dbReference type="FunFam" id="3.40.50.670:FF:000006">
    <property type="entry name" value="DNA topoisomerase (ATP-hydrolyzing)"/>
    <property type="match status" value="1"/>
</dbReference>
<dbReference type="PRINTS" id="PR01159">
    <property type="entry name" value="DNAGYRASEB"/>
</dbReference>
<evidence type="ECO:0000313" key="13">
    <source>
        <dbReference type="EMBL" id="SUZ56115.1"/>
    </source>
</evidence>
<dbReference type="PROSITE" id="PS50880">
    <property type="entry name" value="TOPRIM"/>
    <property type="match status" value="1"/>
</dbReference>
<organism evidence="13">
    <name type="scientific">marine metagenome</name>
    <dbReference type="NCBI Taxonomy" id="408172"/>
    <lineage>
        <taxon>unclassified sequences</taxon>
        <taxon>metagenomes</taxon>
        <taxon>ecological metagenomes</taxon>
    </lineage>
</organism>
<dbReference type="InterPro" id="IPR006171">
    <property type="entry name" value="TOPRIM_dom"/>
</dbReference>
<evidence type="ECO:0000256" key="11">
    <source>
        <dbReference type="SAM" id="Coils"/>
    </source>
</evidence>
<dbReference type="Gene3D" id="3.30.565.10">
    <property type="entry name" value="Histidine kinase-like ATPase, C-terminal domain"/>
    <property type="match status" value="1"/>
</dbReference>
<evidence type="ECO:0000256" key="8">
    <source>
        <dbReference type="ARBA" id="ARBA00023029"/>
    </source>
</evidence>
<keyword evidence="8" id="KW-0799">Topoisomerase</keyword>
<feature type="coiled-coil region" evidence="11">
    <location>
        <begin position="360"/>
        <end position="388"/>
    </location>
</feature>
<dbReference type="EMBL" id="UINC01000480">
    <property type="protein sequence ID" value="SUZ56115.1"/>
    <property type="molecule type" value="Genomic_DNA"/>
</dbReference>
<evidence type="ECO:0000256" key="5">
    <source>
        <dbReference type="ARBA" id="ARBA00022741"/>
    </source>
</evidence>
<keyword evidence="7" id="KW-0460">Magnesium</keyword>
<dbReference type="InterPro" id="IPR001241">
    <property type="entry name" value="Topo_IIA"/>
</dbReference>
<evidence type="ECO:0000256" key="2">
    <source>
        <dbReference type="ARBA" id="ARBA00001946"/>
    </source>
</evidence>
<sequence length="619" mass="70013">MRISQGLTMSQTSKLTNKTTTEVVYDESKILTLSSLEHIRLRPGMYIGRLGNGSHPSDGIYVLLKEIVDNSIDEFIMGFGKRIDIRIENGIANIRDFGRGIPLGKVVECVSIINTGAKYNDEVFQFSVGLNGVGTKAVNALSEHFEVTSFREKKMFSAQFRSGELKTAPTANDTNESNGTKISFTPDTNLFPNYSFDLGTIRKQLWNYAYLNRKLTITLNGEKFKSENGLLDLLHEEVNESNLYDIVHCQNGQLEMALTHTDHYGEEYFSYVNGHHTNDGGTHLSAFREGILKGVNQFYNSSFDGPDVRDGLVGAVAIKVQEPVFESQTKNKLGNSDLRSWLMPLVRDTFVDFLYKHPEVAELLKQKIQANERIRKELNNVKKAARDNARKSALTIPNLKDCKFHLGDKNELADESTVFITEGMSAGGSMISARDVYTQAVFCLKGKPLNCHGQGKEVIYKNLELYNVMKTLGIEDSIDDLRYRKVVIATDADVDGLHIRNLLLTFFLQFYETLVLQGNIYILETPLFRVRNQKTTKYCYSEAEKNDAFEKLQKGPHFEVTRFKGLGEISPNEFGQFIGKNMRAVPVGVEHTHEIPELLNFYMGTNTADRRRYIMENLV</sequence>
<dbReference type="PANTHER" id="PTHR45866:SF2">
    <property type="entry name" value="DNA TOPOISOMERASE (ATP-HYDROLYZING)"/>
    <property type="match status" value="1"/>
</dbReference>
<keyword evidence="9" id="KW-0238">DNA-binding</keyword>
<dbReference type="GO" id="GO:0005524">
    <property type="term" value="F:ATP binding"/>
    <property type="evidence" value="ECO:0007669"/>
    <property type="project" value="UniProtKB-KW"/>
</dbReference>
<dbReference type="Pfam" id="PF00204">
    <property type="entry name" value="DNA_gyraseB"/>
    <property type="match status" value="1"/>
</dbReference>
<dbReference type="InterPro" id="IPR036890">
    <property type="entry name" value="HATPase_C_sf"/>
</dbReference>
<dbReference type="GO" id="GO:0003677">
    <property type="term" value="F:DNA binding"/>
    <property type="evidence" value="ECO:0007669"/>
    <property type="project" value="UniProtKB-KW"/>
</dbReference>
<feature type="domain" description="Toprim" evidence="12">
    <location>
        <begin position="416"/>
        <end position="526"/>
    </location>
</feature>
<dbReference type="Pfam" id="PF01751">
    <property type="entry name" value="Toprim"/>
    <property type="match status" value="1"/>
</dbReference>
<dbReference type="FunFam" id="3.30.565.10:FF:000063">
    <property type="entry name" value="DNA topoisomerase (ATP-hydrolyzing)"/>
    <property type="match status" value="1"/>
</dbReference>
<keyword evidence="11" id="KW-0175">Coiled coil</keyword>
<evidence type="ECO:0000259" key="12">
    <source>
        <dbReference type="PROSITE" id="PS50880"/>
    </source>
</evidence>
<dbReference type="GO" id="GO:0003918">
    <property type="term" value="F:DNA topoisomerase type II (double strand cut, ATP-hydrolyzing) activity"/>
    <property type="evidence" value="ECO:0007669"/>
    <property type="project" value="UniProtKB-EC"/>
</dbReference>
<keyword evidence="10" id="KW-0413">Isomerase</keyword>
<evidence type="ECO:0000256" key="10">
    <source>
        <dbReference type="ARBA" id="ARBA00023235"/>
    </source>
</evidence>
<evidence type="ECO:0000256" key="6">
    <source>
        <dbReference type="ARBA" id="ARBA00022840"/>
    </source>
</evidence>
<dbReference type="Gene3D" id="3.30.230.10">
    <property type="match status" value="1"/>
</dbReference>
<accession>A0A381NND9</accession>
<dbReference type="GO" id="GO:0046872">
    <property type="term" value="F:metal ion binding"/>
    <property type="evidence" value="ECO:0007669"/>
    <property type="project" value="UniProtKB-KW"/>
</dbReference>
<evidence type="ECO:0000256" key="4">
    <source>
        <dbReference type="ARBA" id="ARBA00022723"/>
    </source>
</evidence>
<evidence type="ECO:0000256" key="1">
    <source>
        <dbReference type="ARBA" id="ARBA00000185"/>
    </source>
</evidence>
<dbReference type="EC" id="5.6.2.2" evidence="3"/>
<evidence type="ECO:0000256" key="7">
    <source>
        <dbReference type="ARBA" id="ARBA00022842"/>
    </source>
</evidence>
<comment type="catalytic activity">
    <reaction evidence="1">
        <text>ATP-dependent breakage, passage and rejoining of double-stranded DNA.</text>
        <dbReference type="EC" id="5.6.2.2"/>
    </reaction>
</comment>
<dbReference type="Gene3D" id="3.40.50.670">
    <property type="match status" value="1"/>
</dbReference>
<comment type="cofactor">
    <cofactor evidence="2">
        <name>Mg(2+)</name>
        <dbReference type="ChEBI" id="CHEBI:18420"/>
    </cofactor>
</comment>
<evidence type="ECO:0000256" key="3">
    <source>
        <dbReference type="ARBA" id="ARBA00012895"/>
    </source>
</evidence>
<keyword evidence="5" id="KW-0547">Nucleotide-binding</keyword>
<dbReference type="GO" id="GO:0006265">
    <property type="term" value="P:DNA topological change"/>
    <property type="evidence" value="ECO:0007669"/>
    <property type="project" value="InterPro"/>
</dbReference>
<dbReference type="PRINTS" id="PR00418">
    <property type="entry name" value="TPI2FAMILY"/>
</dbReference>
<dbReference type="InterPro" id="IPR000565">
    <property type="entry name" value="Topo_IIA_B"/>
</dbReference>
<dbReference type="CDD" id="cd01030">
    <property type="entry name" value="TOPRIM_TopoIIA_like"/>
    <property type="match status" value="1"/>
</dbReference>
<dbReference type="SUPFAM" id="SSF54211">
    <property type="entry name" value="Ribosomal protein S5 domain 2-like"/>
    <property type="match status" value="1"/>
</dbReference>
<dbReference type="InterPro" id="IPR013760">
    <property type="entry name" value="Topo_IIA-like_dom_sf"/>
</dbReference>
<gene>
    <name evidence="13" type="ORF">METZ01_LOCUS8969</name>
</gene>
<protein>
    <recommendedName>
        <fullName evidence="3">DNA topoisomerase (ATP-hydrolyzing)</fullName>
        <ecNumber evidence="3">5.6.2.2</ecNumber>
    </recommendedName>
</protein>
<keyword evidence="6" id="KW-0067">ATP-binding</keyword>
<dbReference type="InterPro" id="IPR014721">
    <property type="entry name" value="Ribsml_uS5_D2-typ_fold_subgr"/>
</dbReference>
<dbReference type="SMART" id="SM00433">
    <property type="entry name" value="TOP2c"/>
    <property type="match status" value="1"/>
</dbReference>
<name>A0A381NND9_9ZZZZ</name>
<dbReference type="InterPro" id="IPR020568">
    <property type="entry name" value="Ribosomal_Su5_D2-typ_SF"/>
</dbReference>
<dbReference type="SMART" id="SM00387">
    <property type="entry name" value="HATPase_c"/>
    <property type="match status" value="1"/>
</dbReference>
<proteinExistence type="predicted"/>